<name>A0A9Y1FPQ2_9ARCH</name>
<protein>
    <submittedName>
        <fullName evidence="3">ABC transporter substrate-binding protein</fullName>
    </submittedName>
</protein>
<keyword evidence="1" id="KW-0472">Membrane</keyword>
<evidence type="ECO:0000313" key="3">
    <source>
        <dbReference type="EMBL" id="UJG44174.1"/>
    </source>
</evidence>
<dbReference type="GO" id="GO:1904680">
    <property type="term" value="F:peptide transmembrane transporter activity"/>
    <property type="evidence" value="ECO:0007669"/>
    <property type="project" value="TreeGrafter"/>
</dbReference>
<keyword evidence="1" id="KW-1133">Transmembrane helix</keyword>
<dbReference type="Gene3D" id="3.90.76.10">
    <property type="entry name" value="Dipeptide-binding Protein, Domain 1"/>
    <property type="match status" value="1"/>
</dbReference>
<dbReference type="Proteomes" id="UP001200513">
    <property type="component" value="Chromosome"/>
</dbReference>
<dbReference type="AlphaFoldDB" id="A0A9Y1FPQ2"/>
<dbReference type="CDD" id="cd00995">
    <property type="entry name" value="PBP2_NikA_DppA_OppA_like"/>
    <property type="match status" value="1"/>
</dbReference>
<feature type="domain" description="Solute-binding protein family 5" evidence="2">
    <location>
        <begin position="259"/>
        <end position="566"/>
    </location>
</feature>
<dbReference type="Pfam" id="PF00496">
    <property type="entry name" value="SBP_bac_5"/>
    <property type="match status" value="1"/>
</dbReference>
<dbReference type="PANTHER" id="PTHR30290">
    <property type="entry name" value="PERIPLASMIC BINDING COMPONENT OF ABC TRANSPORTER"/>
    <property type="match status" value="1"/>
</dbReference>
<dbReference type="InterPro" id="IPR000914">
    <property type="entry name" value="SBP_5_dom"/>
</dbReference>
<dbReference type="EMBL" id="CP084167">
    <property type="protein sequence ID" value="UJG44174.1"/>
    <property type="molecule type" value="Genomic_DNA"/>
</dbReference>
<evidence type="ECO:0000259" key="2">
    <source>
        <dbReference type="Pfam" id="PF00496"/>
    </source>
</evidence>
<dbReference type="Gene3D" id="3.40.190.10">
    <property type="entry name" value="Periplasmic binding protein-like II"/>
    <property type="match status" value="2"/>
</dbReference>
<organism evidence="3">
    <name type="scientific">Candidatus Heimdallarchaeum endolithica</name>
    <dbReference type="NCBI Taxonomy" id="2876572"/>
    <lineage>
        <taxon>Archaea</taxon>
        <taxon>Promethearchaeati</taxon>
        <taxon>Candidatus Heimdallarchaeota</taxon>
        <taxon>Candidatus Heimdallarchaeia (ex Rinke et al. 2021) (nom. nud.)</taxon>
        <taxon>Candidatus Heimdallarchaeales</taxon>
        <taxon>Candidatus Heimdallarchaeaceae</taxon>
        <taxon>Candidatus Heimdallarchaeum</taxon>
    </lineage>
</organism>
<evidence type="ECO:0000256" key="1">
    <source>
        <dbReference type="SAM" id="Phobius"/>
    </source>
</evidence>
<dbReference type="SUPFAM" id="SSF53850">
    <property type="entry name" value="Periplasmic binding protein-like II"/>
    <property type="match status" value="2"/>
</dbReference>
<gene>
    <name evidence="3" type="ORF">K9W46_03100</name>
</gene>
<accession>A0A9Y1FPQ2</accession>
<sequence>MRKRKIVFFSIALCFTFLTSSIPQQANEDPLPLFYITLLSPITCTQRNQWSFLMEEELPKIGIGIARHEATGWGNIMPRVWSYPVGEEGYYDHIPTYEEGGYDILFIGWNWLLDWDPTWCFDSASIVPAGDNMYQYNNPEFDKKLEEYITELDENARIAKGEELQAILYDDLPAITILYPREIYALNKSTSGIDTLLLSDSAHRAENWRNSLRNNISYAQPAELDEYNIFVQESYYDALWMSCVYYGLFERSQNKHLMEPVIAKNYSVSEDKLTITVDVKPNAYFSNGEPVTAYDVDYTYKLYMTPAVDSILYEYLTTYFENNESIKALDEDTIQFTFKKRYAFSLSLLSYGIINKNLVQNYIDSNGYNLNVLDQALVTSCGPYMLNVSDYNITSSTVILHSNPYWTLTDDDLLDSLIFTYIPSKSMAIDALKRGSVDIVDAKYAFHLSDFEGIDVNMVITKLTSTQEMAINMRHPIIGTGELTPLGTADAAKLIRKAISHAVPREIIVEEILEGLGAQGVSPMPEGCIGFDASLEPYIYDIYLARQFMELAGYNLEYNTTMSSENTDNISSTAYDIGSTLSVLLICVISVSIINKRKERKGI</sequence>
<dbReference type="InterPro" id="IPR039424">
    <property type="entry name" value="SBP_5"/>
</dbReference>
<keyword evidence="1" id="KW-0812">Transmembrane</keyword>
<dbReference type="Gene3D" id="3.10.105.10">
    <property type="entry name" value="Dipeptide-binding Protein, Domain 3"/>
    <property type="match status" value="2"/>
</dbReference>
<feature type="transmembrane region" description="Helical" evidence="1">
    <location>
        <begin position="574"/>
        <end position="594"/>
    </location>
</feature>
<proteinExistence type="predicted"/>
<reference evidence="3" key="1">
    <citation type="journal article" date="2022" name="Nat. Microbiol.">
        <title>Unique mobile elements and scalable gene flow at the prokaryote-eukaryote boundary revealed by circularized Asgard archaea genomes.</title>
        <authorList>
            <person name="Wu F."/>
            <person name="Speth D.R."/>
            <person name="Philosof A."/>
            <person name="Cremiere A."/>
            <person name="Narayanan A."/>
            <person name="Barco R.A."/>
            <person name="Connon S.A."/>
            <person name="Amend J.P."/>
            <person name="Antoshechkin I.A."/>
            <person name="Orphan V.J."/>
        </authorList>
    </citation>
    <scope>NUCLEOTIDE SEQUENCE</scope>
    <source>
        <strain evidence="3">PR6</strain>
    </source>
</reference>
<dbReference type="GO" id="GO:0015833">
    <property type="term" value="P:peptide transport"/>
    <property type="evidence" value="ECO:0007669"/>
    <property type="project" value="TreeGrafter"/>
</dbReference>